<evidence type="ECO:0000313" key="1">
    <source>
        <dbReference type="EMBL" id="KNC86815.1"/>
    </source>
</evidence>
<protein>
    <submittedName>
        <fullName evidence="1">Uncharacterized protein</fullName>
    </submittedName>
</protein>
<evidence type="ECO:0000313" key="2">
    <source>
        <dbReference type="Proteomes" id="UP000054560"/>
    </source>
</evidence>
<accession>A0A0L0GCS3</accession>
<dbReference type="Gene3D" id="2.60.120.10">
    <property type="entry name" value="Jelly Rolls"/>
    <property type="match status" value="1"/>
</dbReference>
<organism evidence="1 2">
    <name type="scientific">Sphaeroforma arctica JP610</name>
    <dbReference type="NCBI Taxonomy" id="667725"/>
    <lineage>
        <taxon>Eukaryota</taxon>
        <taxon>Ichthyosporea</taxon>
        <taxon>Ichthyophonida</taxon>
        <taxon>Sphaeroforma</taxon>
    </lineage>
</organism>
<sequence>MSDINQEDLAPFVRNQNCGDYPVWKKDPYHIPFYEDEHITLYTGTIPPNTATGYHQHNKDTFYVVLATGLATNDIVESKEIEPEHKPRLTSPYSGRVSPLEATSHFGSGLTYKLQPGDKISLPQYKSTDAPLTRVVVHLAGDWTKLEITAPSTAVKNLRTEGNKKRIIDKDVLVAVLEGHDVFVADDAKGVADVEYNGPCQLTNTSDSVWEGVVVDVFGKE</sequence>
<dbReference type="InterPro" id="IPR011051">
    <property type="entry name" value="RmlC_Cupin_sf"/>
</dbReference>
<dbReference type="Proteomes" id="UP000054560">
    <property type="component" value="Unassembled WGS sequence"/>
</dbReference>
<reference evidence="1 2" key="1">
    <citation type="submission" date="2011-02" db="EMBL/GenBank/DDBJ databases">
        <title>The Genome Sequence of Sphaeroforma arctica JP610.</title>
        <authorList>
            <consortium name="The Broad Institute Genome Sequencing Platform"/>
            <person name="Russ C."/>
            <person name="Cuomo C."/>
            <person name="Young S.K."/>
            <person name="Zeng Q."/>
            <person name="Gargeya S."/>
            <person name="Alvarado L."/>
            <person name="Berlin A."/>
            <person name="Chapman S.B."/>
            <person name="Chen Z."/>
            <person name="Freedman E."/>
            <person name="Gellesch M."/>
            <person name="Goldberg J."/>
            <person name="Griggs A."/>
            <person name="Gujja S."/>
            <person name="Heilman E."/>
            <person name="Heiman D."/>
            <person name="Howarth C."/>
            <person name="Mehta T."/>
            <person name="Neiman D."/>
            <person name="Pearson M."/>
            <person name="Roberts A."/>
            <person name="Saif S."/>
            <person name="Shea T."/>
            <person name="Shenoy N."/>
            <person name="Sisk P."/>
            <person name="Stolte C."/>
            <person name="Sykes S."/>
            <person name="White J."/>
            <person name="Yandava C."/>
            <person name="Burger G."/>
            <person name="Gray M.W."/>
            <person name="Holland P.W.H."/>
            <person name="King N."/>
            <person name="Lang F.B.F."/>
            <person name="Roger A.J."/>
            <person name="Ruiz-Trillo I."/>
            <person name="Haas B."/>
            <person name="Nusbaum C."/>
            <person name="Birren B."/>
        </authorList>
    </citation>
    <scope>NUCLEOTIDE SEQUENCE [LARGE SCALE GENOMIC DNA]</scope>
    <source>
        <strain evidence="1 2">JP610</strain>
    </source>
</reference>
<keyword evidence="2" id="KW-1185">Reference proteome</keyword>
<dbReference type="GeneID" id="25901551"/>
<dbReference type="EMBL" id="KQ241634">
    <property type="protein sequence ID" value="KNC86815.1"/>
    <property type="molecule type" value="Genomic_DNA"/>
</dbReference>
<name>A0A0L0GCS3_9EUKA</name>
<dbReference type="SUPFAM" id="SSF51182">
    <property type="entry name" value="RmlC-like cupins"/>
    <property type="match status" value="1"/>
</dbReference>
<dbReference type="RefSeq" id="XP_014160717.1">
    <property type="nucleotide sequence ID" value="XM_014305242.1"/>
</dbReference>
<proteinExistence type="predicted"/>
<gene>
    <name evidence="1" type="ORF">SARC_01047</name>
</gene>
<dbReference type="AlphaFoldDB" id="A0A0L0GCS3"/>
<dbReference type="InterPro" id="IPR014710">
    <property type="entry name" value="RmlC-like_jellyroll"/>
</dbReference>